<proteinExistence type="inferred from homology"/>
<comment type="subcellular location">
    <subcellularLocation>
        <location evidence="10 12">Cytoplasm</location>
    </subcellularLocation>
</comment>
<dbReference type="GO" id="GO:0004365">
    <property type="term" value="F:glyceraldehyde-3-phosphate dehydrogenase (NAD+) (phosphorylating) activity"/>
    <property type="evidence" value="ECO:0007669"/>
    <property type="project" value="UniProtKB-UniRule"/>
</dbReference>
<dbReference type="GeneID" id="10153542"/>
<comment type="subunit">
    <text evidence="3 10 12">Homotetramer.</text>
</comment>
<evidence type="ECO:0000256" key="4">
    <source>
        <dbReference type="ARBA" id="ARBA00022857"/>
    </source>
</evidence>
<feature type="binding site" evidence="10">
    <location>
        <begin position="194"/>
        <end position="195"/>
    </location>
    <ligand>
        <name>D-glyceraldehyde 3-phosphate</name>
        <dbReference type="ChEBI" id="CHEBI:59776"/>
    </ligand>
</feature>
<evidence type="ECO:0000313" key="15">
    <source>
        <dbReference type="Proteomes" id="UP000001068"/>
    </source>
</evidence>
<dbReference type="UniPathway" id="UPA00109">
    <property type="reaction ID" value="UER00184"/>
</dbReference>
<feature type="binding site" evidence="10">
    <location>
        <position position="168"/>
    </location>
    <ligand>
        <name>NAD(+)</name>
        <dbReference type="ChEBI" id="CHEBI:57540"/>
    </ligand>
</feature>
<dbReference type="CDD" id="cd02278">
    <property type="entry name" value="GAPDH_II_N"/>
    <property type="match status" value="1"/>
</dbReference>
<dbReference type="KEGG" id="dmu:Desmu_0845"/>
<dbReference type="GO" id="GO:0051287">
    <property type="term" value="F:NAD binding"/>
    <property type="evidence" value="ECO:0007669"/>
    <property type="project" value="UniProtKB-UniRule"/>
</dbReference>
<evidence type="ECO:0000256" key="11">
    <source>
        <dbReference type="PIRSR" id="PIRSR000149-1"/>
    </source>
</evidence>
<dbReference type="Gene3D" id="3.40.50.720">
    <property type="entry name" value="NAD(P)-binding Rossmann-like Domain"/>
    <property type="match status" value="1"/>
</dbReference>
<evidence type="ECO:0000256" key="8">
    <source>
        <dbReference type="ARBA" id="ARBA00048067"/>
    </source>
</evidence>
<evidence type="ECO:0000256" key="3">
    <source>
        <dbReference type="ARBA" id="ARBA00011881"/>
    </source>
</evidence>
<dbReference type="InterPro" id="IPR020828">
    <property type="entry name" value="GlycerAld_3-P_DH_NAD(P)-bd"/>
</dbReference>
<comment type="pathway">
    <text evidence="1 10 12">Carbohydrate degradation; glycolysis; pyruvate from D-glyceraldehyde 3-phosphate: step 1/5.</text>
</comment>
<keyword evidence="10 12" id="KW-0963">Cytoplasm</keyword>
<dbReference type="InterPro" id="IPR020829">
    <property type="entry name" value="GlycerAld_3-P_DH_cat"/>
</dbReference>
<keyword evidence="6 10" id="KW-0520">NAD</keyword>
<dbReference type="RefSeq" id="WP_013562371.1">
    <property type="nucleotide sequence ID" value="NC_014961.1"/>
</dbReference>
<dbReference type="NCBIfam" id="TIGR01546">
    <property type="entry name" value="GAPDH-II_archae"/>
    <property type="match status" value="1"/>
</dbReference>
<dbReference type="GO" id="GO:0047100">
    <property type="term" value="F:glyceraldehyde-3-phosphate dehydrogenase (NADP+) (phosphorylating) activity"/>
    <property type="evidence" value="ECO:0007669"/>
    <property type="project" value="RHEA"/>
</dbReference>
<accession>E8R9H3</accession>
<feature type="active site" description="Nucleophile" evidence="10 11">
    <location>
        <position position="140"/>
    </location>
</feature>
<dbReference type="Gene3D" id="3.30.360.10">
    <property type="entry name" value="Dihydrodipicolinate Reductase, domain 2"/>
    <property type="match status" value="1"/>
</dbReference>
<dbReference type="GO" id="GO:0050661">
    <property type="term" value="F:NADP binding"/>
    <property type="evidence" value="ECO:0007669"/>
    <property type="project" value="UniProtKB-UniRule"/>
</dbReference>
<feature type="binding site" evidence="10">
    <location>
        <begin position="139"/>
        <end position="141"/>
    </location>
    <ligand>
        <name>D-glyceraldehyde 3-phosphate</name>
        <dbReference type="ChEBI" id="CHEBI:59776"/>
    </ligand>
</feature>
<dbReference type="EC" id="1.2.1.59" evidence="10 12"/>
<gene>
    <name evidence="10" type="primary">gap</name>
    <name evidence="14" type="ordered locus">Desmu_0845</name>
</gene>
<dbReference type="SUPFAM" id="SSF51735">
    <property type="entry name" value="NAD(P)-binding Rossmann-fold domains"/>
    <property type="match status" value="1"/>
</dbReference>
<sequence>MPVKIAVNGYGTIGKRIVDAVLSNKDFRLVGIAKYRVDYSAYLAARKGIPIYVPRERASEFREAGLEPHGYVDYLFEEADLIYDASPGGKGAGNKKIYESYGKPGVFQGGEEPGVAELSYSTLCNFEEALNKKYVRVVSCNTTGMLRLLCTLHREYGVKRALSVIIRRAADPKEDQRGPVNSILLDPPSIPSHHGLDARTVAPWLDIVTAAAVVPTTLMHMQFIEVELSTQVNRGDVVELLDGINRFLLVESASTGIDSTSKVMELARDSGRPRGDIYENIVFIDSLSINASRLYLFQGIHQESIVIPENIDVAYAMLGIESDPLKVMERVDSTLGIGGLRRFISPHGYIQIGGAP</sequence>
<dbReference type="Proteomes" id="UP000001068">
    <property type="component" value="Chromosome"/>
</dbReference>
<dbReference type="eggNOG" id="arCOG00493">
    <property type="taxonomic scope" value="Archaea"/>
</dbReference>
<dbReference type="CDD" id="cd18127">
    <property type="entry name" value="GAPDH_II_C"/>
    <property type="match status" value="1"/>
</dbReference>
<dbReference type="EMBL" id="CP002363">
    <property type="protein sequence ID" value="ADV65149.1"/>
    <property type="molecule type" value="Genomic_DNA"/>
</dbReference>
<evidence type="ECO:0000259" key="13">
    <source>
        <dbReference type="SMART" id="SM00846"/>
    </source>
</evidence>
<dbReference type="OrthoDB" id="295712at2157"/>
<dbReference type="SUPFAM" id="SSF55347">
    <property type="entry name" value="Glyceraldehyde-3-phosphate dehydrogenase-like, C-terminal domain"/>
    <property type="match status" value="1"/>
</dbReference>
<dbReference type="HAMAP" id="MF_00559">
    <property type="entry name" value="G3P_dehdrog_arch"/>
    <property type="match status" value="1"/>
</dbReference>
<feature type="binding site" evidence="10">
    <location>
        <position position="110"/>
    </location>
    <ligand>
        <name>NAD(+)</name>
        <dbReference type="ChEBI" id="CHEBI:57540"/>
    </ligand>
</feature>
<keyword evidence="7 10" id="KW-0324">Glycolysis</keyword>
<evidence type="ECO:0000256" key="5">
    <source>
        <dbReference type="ARBA" id="ARBA00023002"/>
    </source>
</evidence>
<comment type="catalytic activity">
    <reaction evidence="8 10 12">
        <text>D-glyceraldehyde 3-phosphate + phosphate + NADP(+) = (2R)-3-phospho-glyceroyl phosphate + NADPH + H(+)</text>
        <dbReference type="Rhea" id="RHEA:10296"/>
        <dbReference type="ChEBI" id="CHEBI:15378"/>
        <dbReference type="ChEBI" id="CHEBI:43474"/>
        <dbReference type="ChEBI" id="CHEBI:57604"/>
        <dbReference type="ChEBI" id="CHEBI:57783"/>
        <dbReference type="ChEBI" id="CHEBI:58349"/>
        <dbReference type="ChEBI" id="CHEBI:59776"/>
        <dbReference type="EC" id="1.2.1.59"/>
    </reaction>
</comment>
<feature type="domain" description="Glyceraldehyde 3-phosphate dehydrogenase NAD(P) binding" evidence="13">
    <location>
        <begin position="3"/>
        <end position="140"/>
    </location>
</feature>
<evidence type="ECO:0000256" key="6">
    <source>
        <dbReference type="ARBA" id="ARBA00023027"/>
    </source>
</evidence>
<feature type="binding site" evidence="10">
    <location>
        <begin position="12"/>
        <end position="13"/>
    </location>
    <ligand>
        <name>NAD(+)</name>
        <dbReference type="ChEBI" id="CHEBI:57540"/>
    </ligand>
</feature>
<evidence type="ECO:0000256" key="9">
    <source>
        <dbReference type="ARBA" id="ARBA00048853"/>
    </source>
</evidence>
<dbReference type="PROSITE" id="PS00071">
    <property type="entry name" value="GAPDH"/>
    <property type="match status" value="1"/>
</dbReference>
<dbReference type="HOGENOM" id="CLU_069533_0_0_2"/>
<dbReference type="InterPro" id="IPR020831">
    <property type="entry name" value="GlycerAld/Erythrose_P_DH"/>
</dbReference>
<dbReference type="Pfam" id="PF02800">
    <property type="entry name" value="Gp_dh_C"/>
    <property type="match status" value="1"/>
</dbReference>
<dbReference type="STRING" id="765177.Desmu_0845"/>
<dbReference type="InterPro" id="IPR006436">
    <property type="entry name" value="Glyceraldehyde-3-P_DH_2_arc"/>
</dbReference>
<dbReference type="NCBIfam" id="NF003251">
    <property type="entry name" value="PRK04207.1"/>
    <property type="match status" value="1"/>
</dbReference>
<dbReference type="GO" id="GO:0006096">
    <property type="term" value="P:glycolytic process"/>
    <property type="evidence" value="ECO:0007669"/>
    <property type="project" value="UniProtKB-UniRule"/>
</dbReference>
<keyword evidence="15" id="KW-1185">Reference proteome</keyword>
<evidence type="ECO:0000313" key="14">
    <source>
        <dbReference type="EMBL" id="ADV65149.1"/>
    </source>
</evidence>
<name>E8R9H3_DESM0</name>
<reference evidence="14 15" key="2">
    <citation type="journal article" date="2011" name="Stand. Genomic Sci.">
        <title>Complete genome sequence of Desulfurococcus mucosus type strain (O7/1).</title>
        <authorList>
            <person name="Wirth R."/>
            <person name="Chertkov O."/>
            <person name="Held B."/>
            <person name="Lapidus A."/>
            <person name="Nolan M."/>
            <person name="Lucas S."/>
            <person name="Hammon N."/>
            <person name="Deshpande S."/>
            <person name="Cheng J.F."/>
            <person name="Tapia R."/>
            <person name="Han C."/>
            <person name="Goodwin L."/>
            <person name="Pitluck S."/>
            <person name="Liolios K."/>
            <person name="Ioanna P."/>
            <person name="Ivanova N."/>
            <person name="Mavromatis K."/>
            <person name="Mikhailova N."/>
            <person name="Pati A."/>
            <person name="Chen A."/>
            <person name="Palaniappan K."/>
            <person name="Land M."/>
            <person name="Hauser L."/>
            <person name="Chang Y.J."/>
            <person name="Jeffries C.D."/>
            <person name="Bilek Y."/>
            <person name="Hader T."/>
            <person name="Rohde M."/>
            <person name="Spring S."/>
            <person name="Sikorski J."/>
            <person name="Goker M."/>
            <person name="Woyke T."/>
            <person name="Bristow J."/>
            <person name="Eisen J.A."/>
            <person name="Markowitz V."/>
            <person name="Hugenholtz P."/>
            <person name="Kyrpides N.C."/>
            <person name="Klenk H.P."/>
        </authorList>
    </citation>
    <scope>NUCLEOTIDE SEQUENCE [LARGE SCALE GENOMIC DNA]</scope>
    <source>
        <strain evidence="15">ATCC 35584 / DSM 2162 / JCM 9187 / O7/1</strain>
    </source>
</reference>
<reference evidence="15" key="1">
    <citation type="submission" date="2010-11" db="EMBL/GenBank/DDBJ databases">
        <title>The complete genome of Desulfurococcus mucosus DSM 2162.</title>
        <authorList>
            <consortium name="US DOE Joint Genome Institute (JGI-PGF)"/>
            <person name="Lucas S."/>
            <person name="Copeland A."/>
            <person name="Lapidus A."/>
            <person name="Bruce D."/>
            <person name="Goodwin L."/>
            <person name="Pitluck S."/>
            <person name="Kyrpides N."/>
            <person name="Mavromatis K."/>
            <person name="Pagani I."/>
            <person name="Ivanova N."/>
            <person name="Ovchinnikova G."/>
            <person name="Chertkov O."/>
            <person name="Held B."/>
            <person name="Brettin T."/>
            <person name="Detter J.C."/>
            <person name="Tapia R."/>
            <person name="Han C."/>
            <person name="Land M."/>
            <person name="Hauser L."/>
            <person name="Markowitz V."/>
            <person name="Cheng J.-F."/>
            <person name="Hugenholtz P."/>
            <person name="Woyke T."/>
            <person name="Wu D."/>
            <person name="Wirth R."/>
            <person name="Bilek Y."/>
            <person name="Hader T."/>
            <person name="Klenk H.-P."/>
            <person name="Eisen J.A."/>
        </authorList>
    </citation>
    <scope>NUCLEOTIDE SEQUENCE [LARGE SCALE GENOMIC DNA]</scope>
    <source>
        <strain evidence="15">ATCC 35584 / DSM 2162 / JCM 9187 / O7/1</strain>
    </source>
</reference>
<dbReference type="InterPro" id="IPR036291">
    <property type="entry name" value="NAD(P)-bd_dom_sf"/>
</dbReference>
<keyword evidence="4 10" id="KW-0521">NADP</keyword>
<dbReference type="InterPro" id="IPR020830">
    <property type="entry name" value="GlycerAld_3-P_DH_AS"/>
</dbReference>
<dbReference type="GO" id="GO:0005737">
    <property type="term" value="C:cytoplasm"/>
    <property type="evidence" value="ECO:0007669"/>
    <property type="project" value="UniProtKB-SubCell"/>
</dbReference>
<protein>
    <recommendedName>
        <fullName evidence="10 12">Glyceraldehyde-3-phosphate dehydrogenase</fullName>
        <shortName evidence="10">GAPDH</shortName>
        <ecNumber evidence="10 12">1.2.1.59</ecNumber>
    </recommendedName>
    <alternativeName>
        <fullName evidence="10">NAD(P)-dependent glyceraldehyde-3-phosphate dehydrogenase</fullName>
    </alternativeName>
</protein>
<organism evidence="14 15">
    <name type="scientific">Desulfurococcus mucosus (strain ATCC 35584 / DSM 2162 / JCM 9187 / O7/1)</name>
    <dbReference type="NCBI Taxonomy" id="765177"/>
    <lineage>
        <taxon>Archaea</taxon>
        <taxon>Thermoproteota</taxon>
        <taxon>Thermoprotei</taxon>
        <taxon>Desulfurococcales</taxon>
        <taxon>Desulfurococcaceae</taxon>
        <taxon>Desulfurococcus</taxon>
    </lineage>
</organism>
<keyword evidence="5 10" id="KW-0560">Oxidoreductase</keyword>
<dbReference type="AlphaFoldDB" id="E8R9H3"/>
<dbReference type="SMART" id="SM00846">
    <property type="entry name" value="Gp_dh_N"/>
    <property type="match status" value="1"/>
</dbReference>
<dbReference type="PIRSF" id="PIRSF000149">
    <property type="entry name" value="GAP_DH"/>
    <property type="match status" value="1"/>
</dbReference>
<comment type="catalytic activity">
    <reaction evidence="9 10 12">
        <text>D-glyceraldehyde 3-phosphate + phosphate + NAD(+) = (2R)-3-phospho-glyceroyl phosphate + NADH + H(+)</text>
        <dbReference type="Rhea" id="RHEA:10300"/>
        <dbReference type="ChEBI" id="CHEBI:15378"/>
        <dbReference type="ChEBI" id="CHEBI:43474"/>
        <dbReference type="ChEBI" id="CHEBI:57540"/>
        <dbReference type="ChEBI" id="CHEBI:57604"/>
        <dbReference type="ChEBI" id="CHEBI:57945"/>
        <dbReference type="ChEBI" id="CHEBI:59776"/>
        <dbReference type="EC" id="1.2.1.59"/>
    </reaction>
</comment>
<evidence type="ECO:0000256" key="2">
    <source>
        <dbReference type="ARBA" id="ARBA00007406"/>
    </source>
</evidence>
<comment type="similarity">
    <text evidence="2 10 12">Belongs to the glyceraldehyde-3-phosphate dehydrogenase family.</text>
</comment>
<feature type="binding site" evidence="10">
    <location>
        <position position="302"/>
    </location>
    <ligand>
        <name>NAD(+)</name>
        <dbReference type="ChEBI" id="CHEBI:57540"/>
    </ligand>
</feature>
<evidence type="ECO:0000256" key="12">
    <source>
        <dbReference type="RuleBase" id="RU003388"/>
    </source>
</evidence>
<evidence type="ECO:0000256" key="1">
    <source>
        <dbReference type="ARBA" id="ARBA00004869"/>
    </source>
</evidence>
<evidence type="ECO:0000256" key="10">
    <source>
        <dbReference type="HAMAP-Rule" id="MF_00559"/>
    </source>
</evidence>
<evidence type="ECO:0000256" key="7">
    <source>
        <dbReference type="ARBA" id="ARBA00023152"/>
    </source>
</evidence>